<keyword evidence="3" id="KW-1185">Reference proteome</keyword>
<evidence type="ECO:0000313" key="3">
    <source>
        <dbReference type="Proteomes" id="UP000593579"/>
    </source>
</evidence>
<dbReference type="OrthoDB" id="991070at2759"/>
<organism evidence="2 3">
    <name type="scientific">Gossypium gossypioides</name>
    <name type="common">Mexican cotton</name>
    <name type="synonym">Selera gossypioides</name>
    <dbReference type="NCBI Taxonomy" id="34282"/>
    <lineage>
        <taxon>Eukaryota</taxon>
        <taxon>Viridiplantae</taxon>
        <taxon>Streptophyta</taxon>
        <taxon>Embryophyta</taxon>
        <taxon>Tracheophyta</taxon>
        <taxon>Spermatophyta</taxon>
        <taxon>Magnoliopsida</taxon>
        <taxon>eudicotyledons</taxon>
        <taxon>Gunneridae</taxon>
        <taxon>Pentapetalae</taxon>
        <taxon>rosids</taxon>
        <taxon>malvids</taxon>
        <taxon>Malvales</taxon>
        <taxon>Malvaceae</taxon>
        <taxon>Malvoideae</taxon>
        <taxon>Gossypium</taxon>
    </lineage>
</organism>
<dbReference type="AlphaFoldDB" id="A0A7J9C4P1"/>
<comment type="caution">
    <text evidence="2">The sequence shown here is derived from an EMBL/GenBank/DDBJ whole genome shotgun (WGS) entry which is preliminary data.</text>
</comment>
<keyword evidence="1" id="KW-0812">Transmembrane</keyword>
<protein>
    <submittedName>
        <fullName evidence="2">Uncharacterized protein</fullName>
    </submittedName>
</protein>
<keyword evidence="1" id="KW-1133">Transmembrane helix</keyword>
<proteinExistence type="predicted"/>
<accession>A0A7J9C4P1</accession>
<sequence length="66" mass="7863">MIASCFQSYARTHPFRRSSLRLSCGNMSPHKIKDYSIVNMDIDVHIYYIFGIPLIDVLHLMKWIRY</sequence>
<reference evidence="2 3" key="1">
    <citation type="journal article" date="2019" name="Genome Biol. Evol.">
        <title>Insights into the evolution of the New World diploid cottons (Gossypium, subgenus Houzingenia) based on genome sequencing.</title>
        <authorList>
            <person name="Grover C.E."/>
            <person name="Arick M.A. 2nd"/>
            <person name="Thrash A."/>
            <person name="Conover J.L."/>
            <person name="Sanders W.S."/>
            <person name="Peterson D.G."/>
            <person name="Frelichowski J.E."/>
            <person name="Scheffler J.A."/>
            <person name="Scheffler B.E."/>
            <person name="Wendel J.F."/>
        </authorList>
    </citation>
    <scope>NUCLEOTIDE SEQUENCE [LARGE SCALE GENOMIC DNA]</scope>
    <source>
        <strain evidence="2">5</strain>
        <tissue evidence="2">Leaf</tissue>
    </source>
</reference>
<dbReference type="Proteomes" id="UP000593579">
    <property type="component" value="Unassembled WGS sequence"/>
</dbReference>
<evidence type="ECO:0000313" key="2">
    <source>
        <dbReference type="EMBL" id="MBA0743450.1"/>
    </source>
</evidence>
<feature type="transmembrane region" description="Helical" evidence="1">
    <location>
        <begin position="45"/>
        <end position="64"/>
    </location>
</feature>
<keyword evidence="1" id="KW-0472">Membrane</keyword>
<evidence type="ECO:0000256" key="1">
    <source>
        <dbReference type="SAM" id="Phobius"/>
    </source>
</evidence>
<gene>
    <name evidence="2" type="ORF">Gogos_006125</name>
</gene>
<name>A0A7J9C4P1_GOSGO</name>
<dbReference type="EMBL" id="JABEZY010000008">
    <property type="protein sequence ID" value="MBA0743450.1"/>
    <property type="molecule type" value="Genomic_DNA"/>
</dbReference>